<dbReference type="Gene3D" id="6.20.240.60">
    <property type="match status" value="1"/>
</dbReference>
<dbReference type="Pfam" id="PF07486">
    <property type="entry name" value="Hydrolase_2"/>
    <property type="match status" value="1"/>
</dbReference>
<dbReference type="FunFam" id="1.10.10.2520:FF:000001">
    <property type="entry name" value="Spore cortex-lytic enzyme"/>
    <property type="match status" value="1"/>
</dbReference>
<dbReference type="GO" id="GO:0016787">
    <property type="term" value="F:hydrolase activity"/>
    <property type="evidence" value="ECO:0007669"/>
    <property type="project" value="UniProtKB-KW"/>
</dbReference>
<dbReference type="Proteomes" id="UP000215459">
    <property type="component" value="Unassembled WGS sequence"/>
</dbReference>
<dbReference type="InterPro" id="IPR042047">
    <property type="entry name" value="SleB_dom1"/>
</dbReference>
<dbReference type="OrthoDB" id="9785345at2"/>
<gene>
    <name evidence="8" type="ORF">CHM34_01715</name>
</gene>
<dbReference type="InterPro" id="IPR011105">
    <property type="entry name" value="Cell_wall_hydrolase_SleB"/>
</dbReference>
<keyword evidence="5" id="KW-0378">Hydrolase</keyword>
<evidence type="ECO:0000256" key="5">
    <source>
        <dbReference type="ARBA" id="ARBA00022801"/>
    </source>
</evidence>
<proteinExistence type="inferred from homology"/>
<comment type="caution">
    <text evidence="8">The sequence shown here is derived from an EMBL/GenBank/DDBJ whole genome shotgun (WGS) entry which is preliminary data.</text>
</comment>
<organism evidence="8 9">
    <name type="scientific">Paludifilum halophilum</name>
    <dbReference type="NCBI Taxonomy" id="1642702"/>
    <lineage>
        <taxon>Bacteria</taxon>
        <taxon>Bacillati</taxon>
        <taxon>Bacillota</taxon>
        <taxon>Bacilli</taxon>
        <taxon>Bacillales</taxon>
        <taxon>Thermoactinomycetaceae</taxon>
        <taxon>Paludifilum</taxon>
    </lineage>
</organism>
<evidence type="ECO:0000259" key="7">
    <source>
        <dbReference type="Pfam" id="PF07486"/>
    </source>
</evidence>
<name>A0A235BBR5_9BACL</name>
<feature type="domain" description="Cell wall hydrolase SleB" evidence="7">
    <location>
        <begin position="58"/>
        <end position="156"/>
    </location>
</feature>
<evidence type="ECO:0000256" key="4">
    <source>
        <dbReference type="ARBA" id="ARBA00022729"/>
    </source>
</evidence>
<keyword evidence="3" id="KW-0309">Germination</keyword>
<protein>
    <recommendedName>
        <fullName evidence="2">Spore cortex-lytic enzyme</fullName>
    </recommendedName>
</protein>
<evidence type="ECO:0000256" key="2">
    <source>
        <dbReference type="ARBA" id="ARBA00018364"/>
    </source>
</evidence>
<dbReference type="Gene3D" id="1.10.10.2520">
    <property type="entry name" value="Cell wall hydrolase SleB, domain 1"/>
    <property type="match status" value="1"/>
</dbReference>
<evidence type="ECO:0000256" key="1">
    <source>
        <dbReference type="ARBA" id="ARBA00007010"/>
    </source>
</evidence>
<dbReference type="AlphaFoldDB" id="A0A235BBR5"/>
<evidence type="ECO:0000256" key="3">
    <source>
        <dbReference type="ARBA" id="ARBA00022544"/>
    </source>
</evidence>
<reference evidence="8 9" key="1">
    <citation type="submission" date="2017-07" db="EMBL/GenBank/DDBJ databases">
        <title>The genome sequence of Paludifilum halophilum highlights mechanisms for microbial adaptation to high salt environemnts.</title>
        <authorList>
            <person name="Belbahri L."/>
        </authorList>
    </citation>
    <scope>NUCLEOTIDE SEQUENCE [LARGE SCALE GENOMIC DNA]</scope>
    <source>
        <strain evidence="8 9">DSM 102817</strain>
    </source>
</reference>
<sequence length="157" mass="16732">MGGRSLWRRCLIILIILVAVGLSSGSDSGAENVEKSSGSLSKNDIQLMANAVHGEARGEPYTGQVAIAAVILNRLEAGKFPDSTSGIIYEPGAFTAVSDGQINLSPDEQAKKAVMDAVNGQDPAAGAIYYFNPDTATSDWIWSRPQIKRIGKHIFCH</sequence>
<dbReference type="EMBL" id="NOWF01000001">
    <property type="protein sequence ID" value="OYD09740.1"/>
    <property type="molecule type" value="Genomic_DNA"/>
</dbReference>
<dbReference type="FunFam" id="6.20.240.60:FF:000001">
    <property type="entry name" value="Spore cortex-lytic enzyme"/>
    <property type="match status" value="1"/>
</dbReference>
<evidence type="ECO:0000256" key="6">
    <source>
        <dbReference type="ARBA" id="ARBA00022969"/>
    </source>
</evidence>
<evidence type="ECO:0000313" key="8">
    <source>
        <dbReference type="EMBL" id="OYD09740.1"/>
    </source>
</evidence>
<keyword evidence="6" id="KW-0749">Sporulation</keyword>
<dbReference type="GO" id="GO:0030435">
    <property type="term" value="P:sporulation resulting in formation of a cellular spore"/>
    <property type="evidence" value="ECO:0007669"/>
    <property type="project" value="UniProtKB-KW"/>
</dbReference>
<keyword evidence="9" id="KW-1185">Reference proteome</keyword>
<evidence type="ECO:0000313" key="9">
    <source>
        <dbReference type="Proteomes" id="UP000215459"/>
    </source>
</evidence>
<accession>A0A235BBR5</accession>
<comment type="similarity">
    <text evidence="1">Belongs to the SleB family.</text>
</comment>
<keyword evidence="4" id="KW-0732">Signal</keyword>